<organism evidence="1 2">
    <name type="scientific">Ideonella alba</name>
    <dbReference type="NCBI Taxonomy" id="2824118"/>
    <lineage>
        <taxon>Bacteria</taxon>
        <taxon>Pseudomonadati</taxon>
        <taxon>Pseudomonadota</taxon>
        <taxon>Betaproteobacteria</taxon>
        <taxon>Burkholderiales</taxon>
        <taxon>Sphaerotilaceae</taxon>
        <taxon>Ideonella</taxon>
    </lineage>
</organism>
<keyword evidence="2" id="KW-1185">Reference proteome</keyword>
<reference evidence="1 2" key="1">
    <citation type="submission" date="2021-04" db="EMBL/GenBank/DDBJ databases">
        <title>The genome sequence of Ideonella sp. 3Y2.</title>
        <authorList>
            <person name="Liu Y."/>
        </authorList>
    </citation>
    <scope>NUCLEOTIDE SEQUENCE [LARGE SCALE GENOMIC DNA]</scope>
    <source>
        <strain evidence="1 2">3Y2</strain>
    </source>
</reference>
<accession>A0A940YFW4</accession>
<comment type="caution">
    <text evidence="1">The sequence shown here is derived from an EMBL/GenBank/DDBJ whole genome shotgun (WGS) entry which is preliminary data.</text>
</comment>
<dbReference type="Proteomes" id="UP000676246">
    <property type="component" value="Unassembled WGS sequence"/>
</dbReference>
<dbReference type="AlphaFoldDB" id="A0A940YFW4"/>
<gene>
    <name evidence="1" type="ORF">KAK03_14685</name>
</gene>
<dbReference type="EMBL" id="JAGQDD010000010">
    <property type="protein sequence ID" value="MBQ0931730.1"/>
    <property type="molecule type" value="Genomic_DNA"/>
</dbReference>
<evidence type="ECO:0000313" key="2">
    <source>
        <dbReference type="Proteomes" id="UP000676246"/>
    </source>
</evidence>
<protein>
    <submittedName>
        <fullName evidence="1">Uncharacterized protein</fullName>
    </submittedName>
</protein>
<name>A0A940YFW4_9BURK</name>
<proteinExistence type="predicted"/>
<evidence type="ECO:0000313" key="1">
    <source>
        <dbReference type="EMBL" id="MBQ0931730.1"/>
    </source>
</evidence>
<dbReference type="RefSeq" id="WP_210854697.1">
    <property type="nucleotide sequence ID" value="NZ_JAGQDD010000010.1"/>
</dbReference>
<sequence length="295" mass="30734">MDALSQLTDRAFAIHAQDAAAAAALIADGVPAALDQADSGSLESALRAIEHIGIGHLADADWVRRMMALVAPQQARAPSLAVALARGEAALALLAGEDPDLALLPPAERVRAHANPALGRARQGDIEGARRLLDLATARAAEADTDPPVRRAIAALANNLASDIRDTLQAPPDPAAVALMLEAATRSRAAWAEVGGWLEVERADWLLAMCHASAGLGREALRHAQATLAACQVHGGDDFEFCFAWQAMAFAALAAQDRTAALQARAAMAERAGHLGDAGDQQYAREQLALIDAAL</sequence>